<accession>A0A157T5L3</accession>
<proteinExistence type="predicted"/>
<dbReference type="Proteomes" id="UP000076770">
    <property type="component" value="Chromosome i"/>
</dbReference>
<dbReference type="PATRIC" id="fig|2287.9.peg.3215"/>
<evidence type="ECO:0000313" key="2">
    <source>
        <dbReference type="Proteomes" id="UP000076770"/>
    </source>
</evidence>
<dbReference type="AlphaFoldDB" id="A0A157T5L3"/>
<sequence>MSLYQGHGNYYFSEVFTTVIIFSLGNTRKPLSWRKYLNSLDPPMKRYESTDNSAGKQG</sequence>
<reference evidence="2" key="1">
    <citation type="submission" date="2016-04" db="EMBL/GenBank/DDBJ databases">
        <authorList>
            <person name="Shah S.A."/>
            <person name="Garrett R.A."/>
        </authorList>
    </citation>
    <scope>NUCLEOTIDE SEQUENCE [LARGE SCALE GENOMIC DNA]</scope>
    <source>
        <strain evidence="2">ATCC 35091 / DSM 1616 / JCM 8930 / NBRC 15331 / P1</strain>
    </source>
</reference>
<evidence type="ECO:0000313" key="1">
    <source>
        <dbReference type="EMBL" id="SAI86615.1"/>
    </source>
</evidence>
<organism evidence="1 2">
    <name type="scientific">Saccharolobus solfataricus</name>
    <name type="common">Sulfolobus solfataricus</name>
    <dbReference type="NCBI Taxonomy" id="2287"/>
    <lineage>
        <taxon>Archaea</taxon>
        <taxon>Thermoproteota</taxon>
        <taxon>Thermoprotei</taxon>
        <taxon>Sulfolobales</taxon>
        <taxon>Sulfolobaceae</taxon>
        <taxon>Saccharolobus</taxon>
    </lineage>
</organism>
<dbReference type="EMBL" id="LT549890">
    <property type="protein sequence ID" value="SAI86615.1"/>
    <property type="molecule type" value="Genomic_DNA"/>
</dbReference>
<protein>
    <submittedName>
        <fullName evidence="1">Uncharacterized protein</fullName>
    </submittedName>
</protein>
<gene>
    <name evidence="1" type="ORF">SSOP1_3061</name>
</gene>
<name>A0A157T5L3_SACSO</name>